<keyword evidence="4" id="KW-0410">Iron transport</keyword>
<keyword evidence="7" id="KW-0406">Ion transport</keyword>
<keyword evidence="6" id="KW-0408">Iron</keyword>
<accession>A0ABY4SHL9</accession>
<evidence type="ECO:0000256" key="9">
    <source>
        <dbReference type="ARBA" id="ARBA00023136"/>
    </source>
</evidence>
<gene>
    <name evidence="12" type="ORF">M8231_11815</name>
</gene>
<organism evidence="12 13">
    <name type="scientific">Brevundimonas albigilva</name>
    <dbReference type="NCBI Taxonomy" id="1312364"/>
    <lineage>
        <taxon>Bacteria</taxon>
        <taxon>Pseudomonadati</taxon>
        <taxon>Pseudomonadota</taxon>
        <taxon>Alphaproteobacteria</taxon>
        <taxon>Caulobacterales</taxon>
        <taxon>Caulobacteraceae</taxon>
        <taxon>Brevundimonas</taxon>
    </lineage>
</organism>
<name>A0ABY4SHL9_9CAUL</name>
<evidence type="ECO:0000259" key="11">
    <source>
        <dbReference type="Pfam" id="PF00593"/>
    </source>
</evidence>
<evidence type="ECO:0000256" key="7">
    <source>
        <dbReference type="ARBA" id="ARBA00023065"/>
    </source>
</evidence>
<evidence type="ECO:0000256" key="6">
    <source>
        <dbReference type="ARBA" id="ARBA00023004"/>
    </source>
</evidence>
<evidence type="ECO:0000256" key="8">
    <source>
        <dbReference type="ARBA" id="ARBA00023077"/>
    </source>
</evidence>
<comment type="subcellular location">
    <subcellularLocation>
        <location evidence="1">Cell outer membrane</location>
        <topology evidence="1">Multi-pass membrane protein</topology>
    </subcellularLocation>
</comment>
<reference evidence="12" key="1">
    <citation type="submission" date="2022-05" db="EMBL/GenBank/DDBJ databases">
        <title>Brevundimonas albigilva TT17 genome sequence.</title>
        <authorList>
            <person name="Lee K."/>
            <person name="Son H."/>
        </authorList>
    </citation>
    <scope>NUCLEOTIDE SEQUENCE</scope>
    <source>
        <strain evidence="12">TT17</strain>
    </source>
</reference>
<dbReference type="PANTHER" id="PTHR32552:SF81">
    <property type="entry name" value="TONB-DEPENDENT OUTER MEMBRANE RECEPTOR"/>
    <property type="match status" value="1"/>
</dbReference>
<dbReference type="InterPro" id="IPR036942">
    <property type="entry name" value="Beta-barrel_TonB_sf"/>
</dbReference>
<keyword evidence="13" id="KW-1185">Reference proteome</keyword>
<protein>
    <submittedName>
        <fullName evidence="12">TonB-dependent receptor</fullName>
    </submittedName>
</protein>
<keyword evidence="3" id="KW-1134">Transmembrane beta strand</keyword>
<sequence length="202" mass="21550">MRNGGHVTKNGEGAETKGFEVSFDAAVTERFSLRGSYSYAQAELTDDAPNLITALDPPGFGTVYVDGEAGDRLPGSPEYQASLYAEYNLPLSSGLDLDFAYGFTASGDVLTRTGARGGGIALPAFQIHNASVRLSAPAADWAVTAYVDNIWDEYAETGARSTPMANQVLEDADGGPVYARNFFANVLPPRKFGLRFTKTFGL</sequence>
<evidence type="ECO:0000256" key="2">
    <source>
        <dbReference type="ARBA" id="ARBA00022448"/>
    </source>
</evidence>
<dbReference type="EMBL" id="CP097649">
    <property type="protein sequence ID" value="URI14502.1"/>
    <property type="molecule type" value="Genomic_DNA"/>
</dbReference>
<dbReference type="InterPro" id="IPR039426">
    <property type="entry name" value="TonB-dep_rcpt-like"/>
</dbReference>
<evidence type="ECO:0000256" key="4">
    <source>
        <dbReference type="ARBA" id="ARBA00022496"/>
    </source>
</evidence>
<keyword evidence="9" id="KW-0472">Membrane</keyword>
<dbReference type="Pfam" id="PF00593">
    <property type="entry name" value="TonB_dep_Rec_b-barrel"/>
    <property type="match status" value="1"/>
</dbReference>
<evidence type="ECO:0000313" key="12">
    <source>
        <dbReference type="EMBL" id="URI14502.1"/>
    </source>
</evidence>
<evidence type="ECO:0000256" key="5">
    <source>
        <dbReference type="ARBA" id="ARBA00022692"/>
    </source>
</evidence>
<keyword evidence="8" id="KW-0798">TonB box</keyword>
<dbReference type="PANTHER" id="PTHR32552">
    <property type="entry name" value="FERRICHROME IRON RECEPTOR-RELATED"/>
    <property type="match status" value="1"/>
</dbReference>
<dbReference type="RefSeq" id="WP_250201523.1">
    <property type="nucleotide sequence ID" value="NZ_CP097649.1"/>
</dbReference>
<evidence type="ECO:0000256" key="1">
    <source>
        <dbReference type="ARBA" id="ARBA00004571"/>
    </source>
</evidence>
<keyword evidence="2" id="KW-0813">Transport</keyword>
<keyword evidence="12" id="KW-0675">Receptor</keyword>
<dbReference type="Gene3D" id="2.40.170.20">
    <property type="entry name" value="TonB-dependent receptor, beta-barrel domain"/>
    <property type="match status" value="1"/>
</dbReference>
<evidence type="ECO:0000256" key="10">
    <source>
        <dbReference type="ARBA" id="ARBA00023237"/>
    </source>
</evidence>
<dbReference type="InterPro" id="IPR000531">
    <property type="entry name" value="Beta-barrel_TonB"/>
</dbReference>
<keyword evidence="5" id="KW-0812">Transmembrane</keyword>
<evidence type="ECO:0000256" key="3">
    <source>
        <dbReference type="ARBA" id="ARBA00022452"/>
    </source>
</evidence>
<feature type="domain" description="TonB-dependent receptor-like beta-barrel" evidence="11">
    <location>
        <begin position="10"/>
        <end position="150"/>
    </location>
</feature>
<dbReference type="SUPFAM" id="SSF56935">
    <property type="entry name" value="Porins"/>
    <property type="match status" value="1"/>
</dbReference>
<proteinExistence type="predicted"/>
<keyword evidence="10" id="KW-0998">Cell outer membrane</keyword>
<evidence type="ECO:0000313" key="13">
    <source>
        <dbReference type="Proteomes" id="UP001055429"/>
    </source>
</evidence>
<dbReference type="Proteomes" id="UP001055429">
    <property type="component" value="Chromosome"/>
</dbReference>